<evidence type="ECO:0000313" key="3">
    <source>
        <dbReference type="Proteomes" id="UP000070700"/>
    </source>
</evidence>
<dbReference type="InParanoid" id="A0A194X3N4"/>
<gene>
    <name evidence="2" type="ORF">LY89DRAFT_122139</name>
</gene>
<evidence type="ECO:0000313" key="2">
    <source>
        <dbReference type="EMBL" id="KUJ14776.1"/>
    </source>
</evidence>
<dbReference type="AlphaFoldDB" id="A0A194X3N4"/>
<dbReference type="RefSeq" id="XP_018069131.1">
    <property type="nucleotide sequence ID" value="XM_018205153.1"/>
</dbReference>
<dbReference type="Proteomes" id="UP000070700">
    <property type="component" value="Unassembled WGS sequence"/>
</dbReference>
<dbReference type="GeneID" id="28814879"/>
<evidence type="ECO:0000256" key="1">
    <source>
        <dbReference type="SAM" id="MobiDB-lite"/>
    </source>
</evidence>
<dbReference type="EMBL" id="KQ947419">
    <property type="protein sequence ID" value="KUJ14776.1"/>
    <property type="molecule type" value="Genomic_DNA"/>
</dbReference>
<accession>A0A194X3N4</accession>
<name>A0A194X3N4_MOLSC</name>
<feature type="compositionally biased region" description="Low complexity" evidence="1">
    <location>
        <begin position="22"/>
        <end position="40"/>
    </location>
</feature>
<keyword evidence="3" id="KW-1185">Reference proteome</keyword>
<sequence>MLASFLRHQTLSFDKRLRLLSSTSSSTSSFPAGSTATSSPLRHRLVRTKPSDQPLKQLNPSALGRLGLCFCFPEKSPT</sequence>
<dbReference type="KEGG" id="psco:LY89DRAFT_122139"/>
<organism evidence="2 3">
    <name type="scientific">Mollisia scopiformis</name>
    <name type="common">Conifer needle endophyte fungus</name>
    <name type="synonym">Phialocephala scopiformis</name>
    <dbReference type="NCBI Taxonomy" id="149040"/>
    <lineage>
        <taxon>Eukaryota</taxon>
        <taxon>Fungi</taxon>
        <taxon>Dikarya</taxon>
        <taxon>Ascomycota</taxon>
        <taxon>Pezizomycotina</taxon>
        <taxon>Leotiomycetes</taxon>
        <taxon>Helotiales</taxon>
        <taxon>Mollisiaceae</taxon>
        <taxon>Mollisia</taxon>
    </lineage>
</organism>
<protein>
    <submittedName>
        <fullName evidence="2">Uncharacterized protein</fullName>
    </submittedName>
</protein>
<proteinExistence type="predicted"/>
<feature type="region of interest" description="Disordered" evidence="1">
    <location>
        <begin position="22"/>
        <end position="57"/>
    </location>
</feature>
<reference evidence="2 3" key="1">
    <citation type="submission" date="2015-10" db="EMBL/GenBank/DDBJ databases">
        <title>Full genome of DAOMC 229536 Phialocephala scopiformis, a fungal endophyte of spruce producing the potent anti-insectan compound rugulosin.</title>
        <authorList>
            <consortium name="DOE Joint Genome Institute"/>
            <person name="Walker A.K."/>
            <person name="Frasz S.L."/>
            <person name="Seifert K.A."/>
            <person name="Miller J.D."/>
            <person name="Mondo S.J."/>
            <person name="Labutti K."/>
            <person name="Lipzen A."/>
            <person name="Dockter R."/>
            <person name="Kennedy M."/>
            <person name="Grigoriev I.V."/>
            <person name="Spatafora J.W."/>
        </authorList>
    </citation>
    <scope>NUCLEOTIDE SEQUENCE [LARGE SCALE GENOMIC DNA]</scope>
    <source>
        <strain evidence="2 3">CBS 120377</strain>
    </source>
</reference>